<organism evidence="2 3">
    <name type="scientific">Dendryphion nanum</name>
    <dbReference type="NCBI Taxonomy" id="256645"/>
    <lineage>
        <taxon>Eukaryota</taxon>
        <taxon>Fungi</taxon>
        <taxon>Dikarya</taxon>
        <taxon>Ascomycota</taxon>
        <taxon>Pezizomycotina</taxon>
        <taxon>Dothideomycetes</taxon>
        <taxon>Pleosporomycetidae</taxon>
        <taxon>Pleosporales</taxon>
        <taxon>Torulaceae</taxon>
        <taxon>Dendryphion</taxon>
    </lineage>
</organism>
<feature type="signal peptide" evidence="1">
    <location>
        <begin position="1"/>
        <end position="19"/>
    </location>
</feature>
<sequence length="410" mass="45718">MGRISLLAQFLLGVQLSASLTIEIPTPLEARDGLEKRATDPMDEVVFLTDCRKYNSKDSDDKDVVEHVSFALYHDTYDYTRNNASLSWQAFASPSYPNGQRIDSMGGAFVDWTAGKQDDRIDANFDKLERRFWVHGLSRQGDPRTMATGIASLGDHDMRCYKDTTNIHFPRNNWYYKCIADYYCTRKSRQIRRTLFSISEQTVDVKILGQHWSERKNAQKGEADPRIEGVISNVYYWLQNLDPKKGSVANEILIDAELKRQSGKKHHSVRMNWKAGQISSDATYDPNRIKQISKKLQDTLEPEIFKKVKVDTQAFWDSDYLIYKAPFPANVNIQVQIAFQEQLDWKPTDVIDVDIITHGGGGCGSGAAWAKALSGLFGGVAAVVTGGASAVLSGLGGIAGGYHTAACLSA</sequence>
<dbReference type="Proteomes" id="UP000700596">
    <property type="component" value="Unassembled WGS sequence"/>
</dbReference>
<evidence type="ECO:0000313" key="2">
    <source>
        <dbReference type="EMBL" id="KAH7139549.1"/>
    </source>
</evidence>
<evidence type="ECO:0000256" key="1">
    <source>
        <dbReference type="SAM" id="SignalP"/>
    </source>
</evidence>
<comment type="caution">
    <text evidence="2">The sequence shown here is derived from an EMBL/GenBank/DDBJ whole genome shotgun (WGS) entry which is preliminary data.</text>
</comment>
<dbReference type="OrthoDB" id="3723879at2759"/>
<proteinExistence type="predicted"/>
<name>A0A9P9J339_9PLEO</name>
<dbReference type="EMBL" id="JAGMWT010000001">
    <property type="protein sequence ID" value="KAH7139549.1"/>
    <property type="molecule type" value="Genomic_DNA"/>
</dbReference>
<keyword evidence="1" id="KW-0732">Signal</keyword>
<dbReference type="AlphaFoldDB" id="A0A9P9J339"/>
<keyword evidence="3" id="KW-1185">Reference proteome</keyword>
<gene>
    <name evidence="2" type="ORF">B0J11DRAFT_564316</name>
</gene>
<protein>
    <submittedName>
        <fullName evidence="2">Uncharacterized protein</fullName>
    </submittedName>
</protein>
<evidence type="ECO:0000313" key="3">
    <source>
        <dbReference type="Proteomes" id="UP000700596"/>
    </source>
</evidence>
<accession>A0A9P9J339</accession>
<reference evidence="2" key="1">
    <citation type="journal article" date="2021" name="Nat. Commun.">
        <title>Genetic determinants of endophytism in the Arabidopsis root mycobiome.</title>
        <authorList>
            <person name="Mesny F."/>
            <person name="Miyauchi S."/>
            <person name="Thiergart T."/>
            <person name="Pickel B."/>
            <person name="Atanasova L."/>
            <person name="Karlsson M."/>
            <person name="Huettel B."/>
            <person name="Barry K.W."/>
            <person name="Haridas S."/>
            <person name="Chen C."/>
            <person name="Bauer D."/>
            <person name="Andreopoulos W."/>
            <person name="Pangilinan J."/>
            <person name="LaButti K."/>
            <person name="Riley R."/>
            <person name="Lipzen A."/>
            <person name="Clum A."/>
            <person name="Drula E."/>
            <person name="Henrissat B."/>
            <person name="Kohler A."/>
            <person name="Grigoriev I.V."/>
            <person name="Martin F.M."/>
            <person name="Hacquard S."/>
        </authorList>
    </citation>
    <scope>NUCLEOTIDE SEQUENCE</scope>
    <source>
        <strain evidence="2">MPI-CAGE-CH-0243</strain>
    </source>
</reference>
<feature type="chain" id="PRO_5040409231" evidence="1">
    <location>
        <begin position="20"/>
        <end position="410"/>
    </location>
</feature>